<dbReference type="RefSeq" id="WP_074225415.1">
    <property type="nucleotide sequence ID" value="NZ_FSRC01000002.1"/>
</dbReference>
<accession>A0A1N6FNH2</accession>
<protein>
    <recommendedName>
        <fullName evidence="4">DUF1648 domain-containing protein</fullName>
    </recommendedName>
</protein>
<keyword evidence="1" id="KW-1133">Transmembrane helix</keyword>
<evidence type="ECO:0008006" key="4">
    <source>
        <dbReference type="Google" id="ProtNLM"/>
    </source>
</evidence>
<keyword evidence="1" id="KW-0472">Membrane</keyword>
<evidence type="ECO:0000313" key="2">
    <source>
        <dbReference type="EMBL" id="SIN96857.1"/>
    </source>
</evidence>
<proteinExistence type="predicted"/>
<sequence>MNSLNTLDPAKGLAHVAIRVFQVLSVLILCLSVYLIYLSYLDLLPDWEVSNHYSGHDDNWSSNSNTWQMLIFAVPGIIAIAFFFLLGYLGKVIQKE</sequence>
<evidence type="ECO:0000256" key="1">
    <source>
        <dbReference type="SAM" id="Phobius"/>
    </source>
</evidence>
<dbReference type="EMBL" id="FSRC01000002">
    <property type="protein sequence ID" value="SIN96857.1"/>
    <property type="molecule type" value="Genomic_DNA"/>
</dbReference>
<dbReference type="AlphaFoldDB" id="A0A1N6FNH2"/>
<gene>
    <name evidence="2" type="ORF">SAMN05444394_2590</name>
</gene>
<feature type="transmembrane region" description="Helical" evidence="1">
    <location>
        <begin position="67"/>
        <end position="89"/>
    </location>
</feature>
<dbReference type="OrthoDB" id="827050at2"/>
<feature type="transmembrane region" description="Helical" evidence="1">
    <location>
        <begin position="12"/>
        <end position="37"/>
    </location>
</feature>
<name>A0A1N6FNH2_9BACT</name>
<reference evidence="3" key="1">
    <citation type="submission" date="2016-11" db="EMBL/GenBank/DDBJ databases">
        <authorList>
            <person name="Varghese N."/>
            <person name="Submissions S."/>
        </authorList>
    </citation>
    <scope>NUCLEOTIDE SEQUENCE [LARGE SCALE GENOMIC DNA]</scope>
    <source>
        <strain evidence="3">DSM 15292</strain>
    </source>
</reference>
<keyword evidence="1" id="KW-0812">Transmembrane</keyword>
<evidence type="ECO:0000313" key="3">
    <source>
        <dbReference type="Proteomes" id="UP000185221"/>
    </source>
</evidence>
<dbReference type="STRING" id="226505.SAMN05444394_2590"/>
<dbReference type="Proteomes" id="UP000185221">
    <property type="component" value="Unassembled WGS sequence"/>
</dbReference>
<organism evidence="2 3">
    <name type="scientific">Algoriphagus halophilus</name>
    <dbReference type="NCBI Taxonomy" id="226505"/>
    <lineage>
        <taxon>Bacteria</taxon>
        <taxon>Pseudomonadati</taxon>
        <taxon>Bacteroidota</taxon>
        <taxon>Cytophagia</taxon>
        <taxon>Cytophagales</taxon>
        <taxon>Cyclobacteriaceae</taxon>
        <taxon>Algoriphagus</taxon>
    </lineage>
</organism>
<keyword evidence="3" id="KW-1185">Reference proteome</keyword>